<comment type="caution">
    <text evidence="2">The sequence shown here is derived from an EMBL/GenBank/DDBJ whole genome shotgun (WGS) entry which is preliminary data.</text>
</comment>
<dbReference type="EMBL" id="JAOCJW010000056">
    <property type="protein sequence ID" value="MDH2007273.1"/>
    <property type="molecule type" value="Genomic_DNA"/>
</dbReference>
<sequence>MAAAKKGAKSANDSASKKPWTQPVKQQVKTVMPEGVKIQVHQRQTPPASYRICNGTTVELYQPKTWGR</sequence>
<evidence type="ECO:0000313" key="3">
    <source>
        <dbReference type="Proteomes" id="UP001161294"/>
    </source>
</evidence>
<gene>
    <name evidence="2" type="ORF">N5J23_17350</name>
</gene>
<dbReference type="AlphaFoldDB" id="A0AA43AWA3"/>
<name>A0AA43AWA3_9BURK</name>
<dbReference type="RefSeq" id="WP_279852109.1">
    <property type="nucleotide sequence ID" value="NZ_JAOCIA010000059.1"/>
</dbReference>
<proteinExistence type="predicted"/>
<dbReference type="Proteomes" id="UP001161294">
    <property type="component" value="Unassembled WGS sequence"/>
</dbReference>
<accession>A0AA43AWA3</accession>
<reference evidence="2" key="1">
    <citation type="submission" date="2022-09" db="EMBL/GenBank/DDBJ databases">
        <title>Intensive care unit water sources are persistently colonized with multi-drug resistant bacteria and are the site of extensive horizontal gene transfer of antibiotic resistance genes.</title>
        <authorList>
            <person name="Diorio-Toth L."/>
        </authorList>
    </citation>
    <scope>NUCLEOTIDE SEQUENCE</scope>
    <source>
        <strain evidence="2">GD03686</strain>
    </source>
</reference>
<feature type="region of interest" description="Disordered" evidence="1">
    <location>
        <begin position="1"/>
        <end position="25"/>
    </location>
</feature>
<evidence type="ECO:0000256" key="1">
    <source>
        <dbReference type="SAM" id="MobiDB-lite"/>
    </source>
</evidence>
<organism evidence="2 3">
    <name type="scientific">Comamonas aquatica</name>
    <dbReference type="NCBI Taxonomy" id="225991"/>
    <lineage>
        <taxon>Bacteria</taxon>
        <taxon>Pseudomonadati</taxon>
        <taxon>Pseudomonadota</taxon>
        <taxon>Betaproteobacteria</taxon>
        <taxon>Burkholderiales</taxon>
        <taxon>Comamonadaceae</taxon>
        <taxon>Comamonas</taxon>
    </lineage>
</organism>
<protein>
    <submittedName>
        <fullName evidence="2">Uncharacterized protein</fullName>
    </submittedName>
</protein>
<evidence type="ECO:0000313" key="2">
    <source>
        <dbReference type="EMBL" id="MDH2007273.1"/>
    </source>
</evidence>